<feature type="region of interest" description="Disordered" evidence="11">
    <location>
        <begin position="26"/>
        <end position="46"/>
    </location>
</feature>
<keyword evidence="7" id="KW-0496">Mitochondrion</keyword>
<proteinExistence type="inferred from homology"/>
<dbReference type="STRING" id="77044.A0A1W2TR25"/>
<dbReference type="EMBL" id="DF977496">
    <property type="protein sequence ID" value="GAP90925.1"/>
    <property type="molecule type" value="Genomic_DNA"/>
</dbReference>
<dbReference type="InterPro" id="IPR028055">
    <property type="entry name" value="YidC/Oxa/ALB_C"/>
</dbReference>
<dbReference type="Proteomes" id="UP000054516">
    <property type="component" value="Unassembled WGS sequence"/>
</dbReference>
<dbReference type="PANTHER" id="PTHR12428">
    <property type="entry name" value="OXA1"/>
    <property type="match status" value="1"/>
</dbReference>
<keyword evidence="6 12" id="KW-1133">Transmembrane helix</keyword>
<gene>
    <name evidence="14" type="ORF">SAMD00023353_5100460</name>
</gene>
<dbReference type="AlphaFoldDB" id="A0A1W2TR25"/>
<evidence type="ECO:0000256" key="6">
    <source>
        <dbReference type="ARBA" id="ARBA00022989"/>
    </source>
</evidence>
<dbReference type="OrthoDB" id="2148490at2759"/>
<evidence type="ECO:0000256" key="4">
    <source>
        <dbReference type="ARBA" id="ARBA00022792"/>
    </source>
</evidence>
<keyword evidence="4" id="KW-0999">Mitochondrion inner membrane</keyword>
<dbReference type="CDD" id="cd20069">
    <property type="entry name" value="5TM_Oxa1-like"/>
    <property type="match status" value="1"/>
</dbReference>
<keyword evidence="3 9" id="KW-0812">Transmembrane</keyword>
<evidence type="ECO:0000256" key="12">
    <source>
        <dbReference type="SAM" id="Phobius"/>
    </source>
</evidence>
<reference evidence="14" key="1">
    <citation type="submission" date="2016-03" db="EMBL/GenBank/DDBJ databases">
        <title>Draft genome sequence of Rosellinia necatrix.</title>
        <authorList>
            <person name="Kanematsu S."/>
        </authorList>
    </citation>
    <scope>NUCLEOTIDE SEQUENCE [LARGE SCALE GENOMIC DNA]</scope>
    <source>
        <strain evidence="14">W97</strain>
    </source>
</reference>
<dbReference type="OMA" id="PLGFGCY"/>
<evidence type="ECO:0000256" key="5">
    <source>
        <dbReference type="ARBA" id="ARBA00022946"/>
    </source>
</evidence>
<sequence>MIPSRGLTRSPASTLRYSFCSRIKPTTRTSSTRQFSQAQPQAQPRAPVLTTRALGRTGLPQYGQIASCRSAVGYGAPTGIACSVFAQRSGAARHLSLWPFQSTPKPPPPPPQAEVVDTVAESAATPPPVAETPGSSLHYESADHASLPPLPSNEPDLSELPDNIFDSLTSLDLPEHIGFLKAIGLEYGWGPTSCCQWLLEHIHVYSGLPWWGSFAVMAIVFRLALYYPALASSVHQLKLQNLQNSPEFKKVKAELNDAAWRSKDQAAMMRARAEMKRLTKASGASMVMPFVGFALLPFSYGMFRLTRGMCDIPVPSLEYGGFGWVTDLTLHDPFYILPAISVMLTYLSLKQTTAAKPAADPMSDAMTKGMLFVMPPIMFLCTAWLPSALQWFFLVMAGGAVVQSSSTLHPAIRRWVGMPALPPRQPLLLPGSIAGAHYQSPSPQNVLREGLAAASQKFKDAGGNTEEKARWKKAEKFEADRAEQEKQKAYRRMEEIRRRRADQRS</sequence>
<keyword evidence="15" id="KW-1185">Reference proteome</keyword>
<keyword evidence="8 12" id="KW-0472">Membrane</keyword>
<feature type="coiled-coil region" evidence="10">
    <location>
        <begin position="472"/>
        <end position="499"/>
    </location>
</feature>
<name>A0A1W2TR25_ROSNE</name>
<comment type="similarity">
    <text evidence="2 9">Belongs to the OXA1/ALB3/YidC family.</text>
</comment>
<accession>A0A1W2TR25</accession>
<dbReference type="GO" id="GO:0032977">
    <property type="term" value="F:membrane insertase activity"/>
    <property type="evidence" value="ECO:0007669"/>
    <property type="project" value="InterPro"/>
</dbReference>
<evidence type="ECO:0000256" key="11">
    <source>
        <dbReference type="SAM" id="MobiDB-lite"/>
    </source>
</evidence>
<evidence type="ECO:0000256" key="10">
    <source>
        <dbReference type="SAM" id="Coils"/>
    </source>
</evidence>
<dbReference type="GO" id="GO:0032979">
    <property type="term" value="P:protein insertion into mitochondrial inner membrane from matrix"/>
    <property type="evidence" value="ECO:0007669"/>
    <property type="project" value="TreeGrafter"/>
</dbReference>
<evidence type="ECO:0000256" key="8">
    <source>
        <dbReference type="ARBA" id="ARBA00023136"/>
    </source>
</evidence>
<dbReference type="InterPro" id="IPR001708">
    <property type="entry name" value="YidC/ALB3/OXA1/COX18"/>
</dbReference>
<feature type="domain" description="Membrane insertase YidC/Oxa/ALB C-terminal" evidence="13">
    <location>
        <begin position="213"/>
        <end position="403"/>
    </location>
</feature>
<feature type="transmembrane region" description="Helical" evidence="12">
    <location>
        <begin position="333"/>
        <end position="349"/>
    </location>
</feature>
<dbReference type="Pfam" id="PF02096">
    <property type="entry name" value="60KD_IMP"/>
    <property type="match status" value="1"/>
</dbReference>
<evidence type="ECO:0000313" key="15">
    <source>
        <dbReference type="Proteomes" id="UP000054516"/>
    </source>
</evidence>
<dbReference type="PANTHER" id="PTHR12428:SF66">
    <property type="entry name" value="MITOCHONDRIAL INNER MEMBRANE PROTEIN OXA1L"/>
    <property type="match status" value="1"/>
</dbReference>
<evidence type="ECO:0000313" key="14">
    <source>
        <dbReference type="EMBL" id="GAP90925.1"/>
    </source>
</evidence>
<evidence type="ECO:0000256" key="9">
    <source>
        <dbReference type="RuleBase" id="RU003945"/>
    </source>
</evidence>
<feature type="region of interest" description="Disordered" evidence="11">
    <location>
        <begin position="98"/>
        <end position="153"/>
    </location>
</feature>
<feature type="transmembrane region" description="Helical" evidence="12">
    <location>
        <begin position="278"/>
        <end position="300"/>
    </location>
</feature>
<dbReference type="GO" id="GO:0005743">
    <property type="term" value="C:mitochondrial inner membrane"/>
    <property type="evidence" value="ECO:0007669"/>
    <property type="project" value="UniProtKB-SubCell"/>
</dbReference>
<evidence type="ECO:0000256" key="7">
    <source>
        <dbReference type="ARBA" id="ARBA00023128"/>
    </source>
</evidence>
<keyword evidence="5" id="KW-0809">Transit peptide</keyword>
<feature type="transmembrane region" description="Helical" evidence="12">
    <location>
        <begin position="208"/>
        <end position="229"/>
    </location>
</feature>
<evidence type="ECO:0000256" key="3">
    <source>
        <dbReference type="ARBA" id="ARBA00022692"/>
    </source>
</evidence>
<evidence type="ECO:0000256" key="1">
    <source>
        <dbReference type="ARBA" id="ARBA00004448"/>
    </source>
</evidence>
<feature type="transmembrane region" description="Helical" evidence="12">
    <location>
        <begin position="369"/>
        <end position="385"/>
    </location>
</feature>
<protein>
    <submittedName>
        <fullName evidence="14">Putative mitochondrial export translocase Oxa1</fullName>
    </submittedName>
</protein>
<evidence type="ECO:0000259" key="13">
    <source>
        <dbReference type="Pfam" id="PF02096"/>
    </source>
</evidence>
<evidence type="ECO:0000256" key="2">
    <source>
        <dbReference type="ARBA" id="ARBA00009877"/>
    </source>
</evidence>
<keyword evidence="10" id="KW-0175">Coiled coil</keyword>
<organism evidence="14">
    <name type="scientific">Rosellinia necatrix</name>
    <name type="common">White root-rot fungus</name>
    <dbReference type="NCBI Taxonomy" id="77044"/>
    <lineage>
        <taxon>Eukaryota</taxon>
        <taxon>Fungi</taxon>
        <taxon>Dikarya</taxon>
        <taxon>Ascomycota</taxon>
        <taxon>Pezizomycotina</taxon>
        <taxon>Sordariomycetes</taxon>
        <taxon>Xylariomycetidae</taxon>
        <taxon>Xylariales</taxon>
        <taxon>Xylariaceae</taxon>
        <taxon>Rosellinia</taxon>
    </lineage>
</organism>
<comment type="subcellular location">
    <subcellularLocation>
        <location evidence="9">Membrane</location>
        <topology evidence="9">Multi-pass membrane protein</topology>
    </subcellularLocation>
    <subcellularLocation>
        <location evidence="1">Mitochondrion inner membrane</location>
        <topology evidence="1">Multi-pass membrane protein</topology>
    </subcellularLocation>
</comment>